<accession>A0A544VQW4</accession>
<dbReference type="SUPFAM" id="SSF140453">
    <property type="entry name" value="EsxAB dimer-like"/>
    <property type="match status" value="1"/>
</dbReference>
<evidence type="ECO:0000313" key="2">
    <source>
        <dbReference type="EMBL" id="TQR82369.1"/>
    </source>
</evidence>
<dbReference type="AlphaFoldDB" id="A0A544VQW4"/>
<feature type="region of interest" description="Disordered" evidence="1">
    <location>
        <begin position="36"/>
        <end position="107"/>
    </location>
</feature>
<dbReference type="InterPro" id="IPR038332">
    <property type="entry name" value="PPE_sf"/>
</dbReference>
<gene>
    <name evidence="2" type="ORF">D8S82_32435</name>
</gene>
<proteinExistence type="predicted"/>
<dbReference type="Gene3D" id="1.20.1260.20">
    <property type="entry name" value="PPE superfamily"/>
    <property type="match status" value="1"/>
</dbReference>
<keyword evidence="3" id="KW-1185">Reference proteome</keyword>
<protein>
    <submittedName>
        <fullName evidence="2">Uncharacterized protein</fullName>
    </submittedName>
</protein>
<comment type="caution">
    <text evidence="2">The sequence shown here is derived from an EMBL/GenBank/DDBJ whole genome shotgun (WGS) entry which is preliminary data.</text>
</comment>
<feature type="compositionally biased region" description="Gly residues" evidence="1">
    <location>
        <begin position="358"/>
        <end position="371"/>
    </location>
</feature>
<feature type="compositionally biased region" description="Low complexity" evidence="1">
    <location>
        <begin position="338"/>
        <end position="357"/>
    </location>
</feature>
<feature type="region of interest" description="Disordered" evidence="1">
    <location>
        <begin position="410"/>
        <end position="429"/>
    </location>
</feature>
<dbReference type="EMBL" id="VIFX01000078">
    <property type="protein sequence ID" value="TQR82369.1"/>
    <property type="molecule type" value="Genomic_DNA"/>
</dbReference>
<reference evidence="2 3" key="1">
    <citation type="submission" date="2018-10" db="EMBL/GenBank/DDBJ databases">
        <title>Draft genome of Mycobacterium hodleri strain B.</title>
        <authorList>
            <person name="Amande T.J."/>
            <person name="Mcgenity T.J."/>
        </authorList>
    </citation>
    <scope>NUCLEOTIDE SEQUENCE [LARGE SCALE GENOMIC DNA]</scope>
    <source>
        <strain evidence="2 3">B</strain>
    </source>
</reference>
<sequence>MASTTPFDAARANLDGYLNEPVRDILSRLGLTPNGVPANPAASANAANAPQQQQHHPPQSGGGDAPGGGSSGGLDPSQMIQPVTDALDSLGSGQMGQPDPTQSFDGIGKALESAGSQVQQALSGLGDDWQGDASTAAQAATQAALADGSKVADQAAALRSSLATATSAVQSAQVRLIEIVNVFWAKIAAIGPSIIFPWGIAAAIAAAAEAVTSTSEVMAETQGTLAAQAAAVTSAGAPVDVTSLSALGTETQAMNPLMQLATSVTSPVMQAIGSASSAASDAGGRADVPSAAAPLDAAAAGPAGSGGAAAGATGAARGFNGGLAATVPTARPLGAAPAVPAAETTTPVQAASARPGGAASGAGAPMGGGAPMGHQGKAGMAVGHNAADFLHTSDQGGEILGDLAHVAPPVIGEKDPLDSPEVGLRISQE</sequence>
<dbReference type="InterPro" id="IPR036689">
    <property type="entry name" value="ESAT-6-like_sf"/>
</dbReference>
<feature type="region of interest" description="Disordered" evidence="1">
    <location>
        <begin position="338"/>
        <end position="379"/>
    </location>
</feature>
<feature type="compositionally biased region" description="Gly residues" evidence="1">
    <location>
        <begin position="60"/>
        <end position="72"/>
    </location>
</feature>
<name>A0A544VQW4_9MYCO</name>
<dbReference type="Proteomes" id="UP000315759">
    <property type="component" value="Unassembled WGS sequence"/>
</dbReference>
<organism evidence="2 3">
    <name type="scientific">Mycolicibacterium hodleri</name>
    <dbReference type="NCBI Taxonomy" id="49897"/>
    <lineage>
        <taxon>Bacteria</taxon>
        <taxon>Bacillati</taxon>
        <taxon>Actinomycetota</taxon>
        <taxon>Actinomycetes</taxon>
        <taxon>Mycobacteriales</taxon>
        <taxon>Mycobacteriaceae</taxon>
        <taxon>Mycolicibacterium</taxon>
    </lineage>
</organism>
<dbReference type="RefSeq" id="WP_142556020.1">
    <property type="nucleotide sequence ID" value="NZ_VIFX01000078.1"/>
</dbReference>
<evidence type="ECO:0000313" key="3">
    <source>
        <dbReference type="Proteomes" id="UP000315759"/>
    </source>
</evidence>
<feature type="compositionally biased region" description="Low complexity" evidence="1">
    <location>
        <begin position="37"/>
        <end position="59"/>
    </location>
</feature>
<evidence type="ECO:0000256" key="1">
    <source>
        <dbReference type="SAM" id="MobiDB-lite"/>
    </source>
</evidence>